<sequence>MQRLHGCLPARRGCRTLPIPPGSQRTHTMEDLIGFLVAGLVLTGSPGPNTLSLAAAGAAFGARRGLGYMTGLLVGMVLVMALTASGMIAIVLAVPALGPVVTAAAAAYFIYLAWRIATAPPLSTARQTARAPSLGDGIVLSLLNPKAYAAMAAMFSGFVLFGGSSIVDAFIKAGLLLVILALVNTAWLAGGALMTRFLRRPRLNRVINIAFAAMLILSVALALRM</sequence>
<evidence type="ECO:0000256" key="6">
    <source>
        <dbReference type="SAM" id="Phobius"/>
    </source>
</evidence>
<dbReference type="GO" id="GO:0005886">
    <property type="term" value="C:plasma membrane"/>
    <property type="evidence" value="ECO:0007669"/>
    <property type="project" value="UniProtKB-SubCell"/>
</dbReference>
<evidence type="ECO:0000256" key="4">
    <source>
        <dbReference type="ARBA" id="ARBA00022989"/>
    </source>
</evidence>
<accession>A0A844QPE1</accession>
<comment type="subcellular location">
    <subcellularLocation>
        <location evidence="1">Cell membrane</location>
        <topology evidence="1">Multi-pass membrane protein</topology>
    </subcellularLocation>
</comment>
<dbReference type="InterPro" id="IPR001123">
    <property type="entry name" value="LeuE-type"/>
</dbReference>
<name>A0A844QPE1_9HYPH</name>
<evidence type="ECO:0000256" key="2">
    <source>
        <dbReference type="ARBA" id="ARBA00022475"/>
    </source>
</evidence>
<dbReference type="Proteomes" id="UP000463224">
    <property type="component" value="Unassembled WGS sequence"/>
</dbReference>
<dbReference type="PANTHER" id="PTHR30086:SF20">
    <property type="entry name" value="ARGININE EXPORTER PROTEIN ARGO-RELATED"/>
    <property type="match status" value="1"/>
</dbReference>
<feature type="transmembrane region" description="Helical" evidence="6">
    <location>
        <begin position="173"/>
        <end position="194"/>
    </location>
</feature>
<feature type="transmembrane region" description="Helical" evidence="6">
    <location>
        <begin position="147"/>
        <end position="167"/>
    </location>
</feature>
<organism evidence="7 8">
    <name type="scientific">Nitratireductor arenosus</name>
    <dbReference type="NCBI Taxonomy" id="2682096"/>
    <lineage>
        <taxon>Bacteria</taxon>
        <taxon>Pseudomonadati</taxon>
        <taxon>Pseudomonadota</taxon>
        <taxon>Alphaproteobacteria</taxon>
        <taxon>Hyphomicrobiales</taxon>
        <taxon>Phyllobacteriaceae</taxon>
        <taxon>Nitratireductor</taxon>
    </lineage>
</organism>
<keyword evidence="4 6" id="KW-1133">Transmembrane helix</keyword>
<evidence type="ECO:0000256" key="3">
    <source>
        <dbReference type="ARBA" id="ARBA00022692"/>
    </source>
</evidence>
<gene>
    <name evidence="7" type="ORF">GN330_20825</name>
</gene>
<evidence type="ECO:0000256" key="5">
    <source>
        <dbReference type="ARBA" id="ARBA00023136"/>
    </source>
</evidence>
<dbReference type="PANTHER" id="PTHR30086">
    <property type="entry name" value="ARGININE EXPORTER PROTEIN ARGO"/>
    <property type="match status" value="1"/>
</dbReference>
<comment type="caution">
    <text evidence="7">The sequence shown here is derived from an EMBL/GenBank/DDBJ whole genome shotgun (WGS) entry which is preliminary data.</text>
</comment>
<reference evidence="7 8" key="1">
    <citation type="submission" date="2019-12" db="EMBL/GenBank/DDBJ databases">
        <title>Nitratireductor arenosus sp. nov., Isolated from sea sand, Jeju island, South Korea.</title>
        <authorList>
            <person name="Kim W."/>
        </authorList>
    </citation>
    <scope>NUCLEOTIDE SEQUENCE [LARGE SCALE GENOMIC DNA]</scope>
    <source>
        <strain evidence="7 8">CAU 1489</strain>
    </source>
</reference>
<dbReference type="EMBL" id="WPHG01000007">
    <property type="protein sequence ID" value="MVA99701.1"/>
    <property type="molecule type" value="Genomic_DNA"/>
</dbReference>
<dbReference type="AlphaFoldDB" id="A0A844QPE1"/>
<feature type="transmembrane region" description="Helical" evidence="6">
    <location>
        <begin position="100"/>
        <end position="117"/>
    </location>
</feature>
<evidence type="ECO:0000256" key="1">
    <source>
        <dbReference type="ARBA" id="ARBA00004651"/>
    </source>
</evidence>
<dbReference type="Pfam" id="PF01810">
    <property type="entry name" value="LysE"/>
    <property type="match status" value="1"/>
</dbReference>
<feature type="transmembrane region" description="Helical" evidence="6">
    <location>
        <begin position="32"/>
        <end position="60"/>
    </location>
</feature>
<feature type="transmembrane region" description="Helical" evidence="6">
    <location>
        <begin position="206"/>
        <end position="223"/>
    </location>
</feature>
<keyword evidence="2" id="KW-1003">Cell membrane</keyword>
<evidence type="ECO:0000313" key="8">
    <source>
        <dbReference type="Proteomes" id="UP000463224"/>
    </source>
</evidence>
<keyword evidence="3 6" id="KW-0812">Transmembrane</keyword>
<feature type="transmembrane region" description="Helical" evidence="6">
    <location>
        <begin position="72"/>
        <end position="94"/>
    </location>
</feature>
<proteinExistence type="predicted"/>
<protein>
    <submittedName>
        <fullName evidence="7">LysE family translocator</fullName>
    </submittedName>
</protein>
<keyword evidence="5 6" id="KW-0472">Membrane</keyword>
<dbReference type="GO" id="GO:0015171">
    <property type="term" value="F:amino acid transmembrane transporter activity"/>
    <property type="evidence" value="ECO:0007669"/>
    <property type="project" value="TreeGrafter"/>
</dbReference>
<keyword evidence="8" id="KW-1185">Reference proteome</keyword>
<evidence type="ECO:0000313" key="7">
    <source>
        <dbReference type="EMBL" id="MVA99701.1"/>
    </source>
</evidence>
<dbReference type="GO" id="GO:0033228">
    <property type="term" value="P:cysteine export across plasma membrane"/>
    <property type="evidence" value="ECO:0007669"/>
    <property type="project" value="TreeGrafter"/>
</dbReference>